<dbReference type="RefSeq" id="XP_055864319.1">
    <property type="nucleotide sequence ID" value="XM_056008344.1"/>
</dbReference>
<evidence type="ECO:0000313" key="8">
    <source>
        <dbReference type="RefSeq" id="XP_055864319.1"/>
    </source>
</evidence>
<dbReference type="GO" id="GO:0030267">
    <property type="term" value="F:glyoxylate reductase (NADPH) activity"/>
    <property type="evidence" value="ECO:0007669"/>
    <property type="project" value="TreeGrafter"/>
</dbReference>
<sequence>MVSCICLNKKTEQSKSHYEGFLGPVPIEGGGDEPGKHKLPKVFVSRLIDPEAIRQLKLKYHVELWDTEEVIPRPTLIRCVEGCTVIVSTTSDIIDMEVLEAAGPQLRLVCNMASDLSNVDVAACERRSVSVHCAGEVCVEAVAELTCALLLMVPRRLMEGCEAAHRGQWDLPLYGYAMTNRVLGFLGFGPVGWEVASRMQPFDLSRIIYYDKVTHPLAKDVNAEQVSLEDVFSLSDLIVCTLALSSETKGIVNAEKFNMCKSECIFVNTSRGALVNHDDLVAALESKQIAGAGLDVTHPQPLPTDHPLLKLPNCIVTPHMGSATYQTRLKMALSVVNAALETMHSTPHPSQ</sequence>
<evidence type="ECO:0000259" key="5">
    <source>
        <dbReference type="Pfam" id="PF00389"/>
    </source>
</evidence>
<evidence type="ECO:0000256" key="2">
    <source>
        <dbReference type="ARBA" id="ARBA00023027"/>
    </source>
</evidence>
<dbReference type="InterPro" id="IPR050223">
    <property type="entry name" value="D-isomer_2-hydroxyacid_DH"/>
</dbReference>
<keyword evidence="7" id="KW-1185">Reference proteome</keyword>
<accession>A0A9W2YNU5</accession>
<dbReference type="GO" id="GO:0016618">
    <property type="term" value="F:hydroxypyruvate reductase [NAD(P)H] activity"/>
    <property type="evidence" value="ECO:0007669"/>
    <property type="project" value="TreeGrafter"/>
</dbReference>
<keyword evidence="1 4" id="KW-0560">Oxidoreductase</keyword>
<dbReference type="PANTHER" id="PTHR10996">
    <property type="entry name" value="2-HYDROXYACID DEHYDROGENASE-RELATED"/>
    <property type="match status" value="1"/>
</dbReference>
<dbReference type="Gene3D" id="3.40.50.720">
    <property type="entry name" value="NAD(P)-binding Rossmann-like Domain"/>
    <property type="match status" value="2"/>
</dbReference>
<dbReference type="InterPro" id="IPR006139">
    <property type="entry name" value="D-isomer_2_OHA_DH_cat_dom"/>
</dbReference>
<dbReference type="GeneID" id="106050917"/>
<dbReference type="Pfam" id="PF00389">
    <property type="entry name" value="2-Hacid_dh"/>
    <property type="match status" value="1"/>
</dbReference>
<dbReference type="OrthoDB" id="298012at2759"/>
<feature type="domain" description="D-isomer specific 2-hydroxyacid dehydrogenase catalytic" evidence="5">
    <location>
        <begin position="43"/>
        <end position="348"/>
    </location>
</feature>
<comment type="similarity">
    <text evidence="4">Belongs to the D-isomer specific 2-hydroxyacid dehydrogenase family.</text>
</comment>
<dbReference type="SUPFAM" id="SSF52283">
    <property type="entry name" value="Formate/glycerate dehydrogenase catalytic domain-like"/>
    <property type="match status" value="1"/>
</dbReference>
<reference evidence="8" key="1">
    <citation type="submission" date="2025-08" db="UniProtKB">
        <authorList>
            <consortium name="RefSeq"/>
        </authorList>
    </citation>
    <scope>IDENTIFICATION</scope>
</reference>
<dbReference type="SUPFAM" id="SSF51735">
    <property type="entry name" value="NAD(P)-binding Rossmann-fold domains"/>
    <property type="match status" value="1"/>
</dbReference>
<dbReference type="AlphaFoldDB" id="A0A9W2YNU5"/>
<dbReference type="OMA" id="LTEETHY"/>
<protein>
    <recommendedName>
        <fullName evidence="3">Glyoxylate reductase/hydroxypyruvate reductase</fullName>
    </recommendedName>
</protein>
<dbReference type="Proteomes" id="UP001165740">
    <property type="component" value="Chromosome 13"/>
</dbReference>
<dbReference type="PANTHER" id="PTHR10996:SF178">
    <property type="entry name" value="2-HYDROXYACID DEHYDROGENASE YGL185C-RELATED"/>
    <property type="match status" value="1"/>
</dbReference>
<dbReference type="InterPro" id="IPR036291">
    <property type="entry name" value="NAD(P)-bd_dom_sf"/>
</dbReference>
<dbReference type="Pfam" id="PF02826">
    <property type="entry name" value="2-Hacid_dh_C"/>
    <property type="match status" value="1"/>
</dbReference>
<name>A0A9W2YNU5_BIOGL</name>
<evidence type="ECO:0000256" key="3">
    <source>
        <dbReference type="ARBA" id="ARBA00073306"/>
    </source>
</evidence>
<gene>
    <name evidence="8" type="primary">LOC106050917</name>
</gene>
<organism evidence="7 8">
    <name type="scientific">Biomphalaria glabrata</name>
    <name type="common">Bloodfluke planorb</name>
    <name type="synonym">Freshwater snail</name>
    <dbReference type="NCBI Taxonomy" id="6526"/>
    <lineage>
        <taxon>Eukaryota</taxon>
        <taxon>Metazoa</taxon>
        <taxon>Spiralia</taxon>
        <taxon>Lophotrochozoa</taxon>
        <taxon>Mollusca</taxon>
        <taxon>Gastropoda</taxon>
        <taxon>Heterobranchia</taxon>
        <taxon>Euthyneura</taxon>
        <taxon>Panpulmonata</taxon>
        <taxon>Hygrophila</taxon>
        <taxon>Lymnaeoidea</taxon>
        <taxon>Planorbidae</taxon>
        <taxon>Biomphalaria</taxon>
    </lineage>
</organism>
<keyword evidence="2" id="KW-0520">NAD</keyword>
<evidence type="ECO:0000256" key="1">
    <source>
        <dbReference type="ARBA" id="ARBA00023002"/>
    </source>
</evidence>
<evidence type="ECO:0000259" key="6">
    <source>
        <dbReference type="Pfam" id="PF02826"/>
    </source>
</evidence>
<dbReference type="InterPro" id="IPR006140">
    <property type="entry name" value="D-isomer_DH_NAD-bd"/>
</dbReference>
<evidence type="ECO:0000256" key="4">
    <source>
        <dbReference type="RuleBase" id="RU003719"/>
    </source>
</evidence>
<evidence type="ECO:0000313" key="7">
    <source>
        <dbReference type="Proteomes" id="UP001165740"/>
    </source>
</evidence>
<proteinExistence type="inferred from homology"/>
<dbReference type="GO" id="GO:0051287">
    <property type="term" value="F:NAD binding"/>
    <property type="evidence" value="ECO:0007669"/>
    <property type="project" value="InterPro"/>
</dbReference>
<dbReference type="GO" id="GO:0005829">
    <property type="term" value="C:cytosol"/>
    <property type="evidence" value="ECO:0007669"/>
    <property type="project" value="TreeGrafter"/>
</dbReference>
<dbReference type="FunFam" id="3.40.50.720:FF:000026">
    <property type="entry name" value="Glyoxylate/hydroxypyruvate reductase B"/>
    <property type="match status" value="1"/>
</dbReference>
<feature type="domain" description="D-isomer specific 2-hydroxyacid dehydrogenase NAD-binding" evidence="6">
    <location>
        <begin position="148"/>
        <end position="321"/>
    </location>
</feature>